<dbReference type="InterPro" id="IPR034139">
    <property type="entry name" value="TOPRIM_OLD"/>
</dbReference>
<comment type="caution">
    <text evidence="3">The sequence shown here is derived from an EMBL/GenBank/DDBJ whole genome shotgun (WGS) entry which is preliminary data.</text>
</comment>
<evidence type="ECO:0000259" key="1">
    <source>
        <dbReference type="Pfam" id="PF13175"/>
    </source>
</evidence>
<accession>A0A4Y8W8Y9</accession>
<dbReference type="InterPro" id="IPR027417">
    <property type="entry name" value="P-loop_NTPase"/>
</dbReference>
<dbReference type="InterPro" id="IPR041685">
    <property type="entry name" value="AAA_GajA/Old/RecF-like"/>
</dbReference>
<dbReference type="Pfam" id="PF20469">
    <property type="entry name" value="OLD-like_TOPRIM"/>
    <property type="match status" value="1"/>
</dbReference>
<dbReference type="CDD" id="cd00267">
    <property type="entry name" value="ABC_ATPase"/>
    <property type="match status" value="1"/>
</dbReference>
<evidence type="ECO:0000313" key="3">
    <source>
        <dbReference type="EMBL" id="TFH89073.1"/>
    </source>
</evidence>
<protein>
    <submittedName>
        <fullName evidence="3">Uncharacterized protein</fullName>
    </submittedName>
</protein>
<feature type="domain" description="OLD protein-like TOPRIM" evidence="2">
    <location>
        <begin position="452"/>
        <end position="504"/>
    </location>
</feature>
<proteinExistence type="predicted"/>
<gene>
    <name evidence="3" type="ORF">ELS82_24245</name>
</gene>
<evidence type="ECO:0000313" key="4">
    <source>
        <dbReference type="Proteomes" id="UP000297753"/>
    </source>
</evidence>
<reference evidence="3 4" key="1">
    <citation type="submission" date="2019-01" db="EMBL/GenBank/DDBJ databases">
        <title>Vibrio BEI176 sp. nov, a marine bacterium isolated from China: eastern marignal seas.</title>
        <authorList>
            <person name="Li B."/>
        </authorList>
    </citation>
    <scope>NUCLEOTIDE SEQUENCE [LARGE SCALE GENOMIC DNA]</scope>
    <source>
        <strain evidence="3 4">BEI176</strain>
    </source>
</reference>
<dbReference type="Pfam" id="PF13175">
    <property type="entry name" value="AAA_15"/>
    <property type="match status" value="1"/>
</dbReference>
<feature type="domain" description="Endonuclease GajA/Old nuclease/RecF-like AAA" evidence="1">
    <location>
        <begin position="4"/>
        <end position="411"/>
    </location>
</feature>
<evidence type="ECO:0000259" key="2">
    <source>
        <dbReference type="Pfam" id="PF20469"/>
    </source>
</evidence>
<dbReference type="Gene3D" id="3.40.50.300">
    <property type="entry name" value="P-loop containing nucleotide triphosphate hydrolases"/>
    <property type="match status" value="1"/>
</dbReference>
<dbReference type="PANTHER" id="PTHR43581:SF2">
    <property type="entry name" value="EXCINUCLEASE ATPASE SUBUNIT"/>
    <property type="match status" value="1"/>
</dbReference>
<dbReference type="AlphaFoldDB" id="A0A4Y8W8Y9"/>
<dbReference type="Proteomes" id="UP000297753">
    <property type="component" value="Unassembled WGS sequence"/>
</dbReference>
<organism evidence="3 4">
    <name type="scientific">Vibrio ouci</name>
    <dbReference type="NCBI Taxonomy" id="2499078"/>
    <lineage>
        <taxon>Bacteria</taxon>
        <taxon>Pseudomonadati</taxon>
        <taxon>Pseudomonadota</taxon>
        <taxon>Gammaproteobacteria</taxon>
        <taxon>Vibrionales</taxon>
        <taxon>Vibrionaceae</taxon>
        <taxon>Vibrio</taxon>
    </lineage>
</organism>
<name>A0A4Y8W8Y9_9VIBR</name>
<dbReference type="EMBL" id="SATR01000128">
    <property type="protein sequence ID" value="TFH89073.1"/>
    <property type="molecule type" value="Genomic_DNA"/>
</dbReference>
<sequence length="648" mass="73648">MNKMLLKEVIAINYKSAQKTALEIKSISPTVLIGENDCGKTTSLNSARLLLEQSFSASIPNDKTEKNDLSHTALTKTEINAHLREQGLPELFELTEDHQQKFIVCIGKFQVEDFDKDAEDISNHLKWVLESARLVDDQCRYFYKARVINADTGTTEIYYSHDHPDEQNLAGIYSSNQAQVNAAMTTHNPEEENLINDNGEGRYTIYEKIRSILNTVSCSYKFVKFSDDAKHKKWKQDLQAAFPEYAYLSWNESLEGITKAANAILSDSIEAEVTRAKKISSMLRTRAQTKINQKLEELGIQNEVPSIESISASVNFELKNQLTDLFVGKDSSEESVHIDNQGEGIKRQIWFALLRLQAEQATETNKRYVWCFDEPETHLHPRAQREFINTLRLLSEQHFQILVSTHSTIFVNASKLEDINTFKIENSYTKIGAIAEVGDIFDTLGVMNSDFLFFNKFLVVEGNTEQALIPLLYHKYTGCTLRENNIQLINLKGCTNEDVANDLLDSLIDGFAKRDDLSIYIFDADTNKQEDAQTFVVGKQDLEDSLPASLWPHIVREVYGEDIEITDQDITSIIDAIPMAQQGNTLQANQKFAPKLRNLIRQKLVAINSAERIDDWPNKSFDWGEIIGRHLDVSEIPDPIKRAFDALD</sequence>
<dbReference type="SUPFAM" id="SSF52540">
    <property type="entry name" value="P-loop containing nucleoside triphosphate hydrolases"/>
    <property type="match status" value="1"/>
</dbReference>
<dbReference type="PANTHER" id="PTHR43581">
    <property type="entry name" value="ATP/GTP PHOSPHATASE"/>
    <property type="match status" value="1"/>
</dbReference>
<keyword evidence="4" id="KW-1185">Reference proteome</keyword>
<dbReference type="OrthoDB" id="7024727at2"/>
<dbReference type="InterPro" id="IPR051396">
    <property type="entry name" value="Bact_Antivir_Def_Nuclease"/>
</dbReference>